<name>A0A8J2XRM7_9BACT</name>
<evidence type="ECO:0008006" key="4">
    <source>
        <dbReference type="Google" id="ProtNLM"/>
    </source>
</evidence>
<dbReference type="Proteomes" id="UP000607559">
    <property type="component" value="Unassembled WGS sequence"/>
</dbReference>
<dbReference type="Pfam" id="PF09982">
    <property type="entry name" value="LpxR"/>
    <property type="match status" value="1"/>
</dbReference>
<organism evidence="2 3">
    <name type="scientific">Puia dinghuensis</name>
    <dbReference type="NCBI Taxonomy" id="1792502"/>
    <lineage>
        <taxon>Bacteria</taxon>
        <taxon>Pseudomonadati</taxon>
        <taxon>Bacteroidota</taxon>
        <taxon>Chitinophagia</taxon>
        <taxon>Chitinophagales</taxon>
        <taxon>Chitinophagaceae</taxon>
        <taxon>Puia</taxon>
    </lineage>
</organism>
<gene>
    <name evidence="2" type="ORF">GCM10011511_08340</name>
</gene>
<dbReference type="Gene3D" id="2.40.128.140">
    <property type="entry name" value="Outer membrane protein"/>
    <property type="match status" value="1"/>
</dbReference>
<sequence>MKQFLLSTFLILSLSALTTPSIAQSPAAAGKDSITRLLRIYEDNDGINIFGQWTDDAYTAGTRIDLFYQPATRPHGLLGKYALRAGDSSIDSYGWGVMQLMYTPEDLSQTTFQPNDYPYSGGLIATHARYSYNPVKHYDLQTELVMGVLGPASLAQQTQSLVHRLTGFMEPKGWGTQFRNAPLLNINITAEKQLFAAGNTLRIIGGGQLYAGTMQNGAAVYPLILLGKMAPYFDGFFSQYTSPGRDHRGRKKWQLYFMAKPELQYFLTNALLEGGVFSTNPNKPKYTASIPALQPLFSTFAFGGVLTYGRLGISFVQNVSSAALKGLYCHDVGNVSVYFGW</sequence>
<protein>
    <recommendedName>
        <fullName evidence="4">Lipid A deacylase LpxR family protein</fullName>
    </recommendedName>
</protein>
<dbReference type="RefSeq" id="WP_188928845.1">
    <property type="nucleotide sequence ID" value="NZ_BMJC01000001.1"/>
</dbReference>
<evidence type="ECO:0000313" key="2">
    <source>
        <dbReference type="EMBL" id="GGA87480.1"/>
    </source>
</evidence>
<evidence type="ECO:0000313" key="3">
    <source>
        <dbReference type="Proteomes" id="UP000607559"/>
    </source>
</evidence>
<accession>A0A8J2XRM7</accession>
<feature type="chain" id="PRO_5035251952" description="Lipid A deacylase LpxR family protein" evidence="1">
    <location>
        <begin position="24"/>
        <end position="341"/>
    </location>
</feature>
<reference evidence="2" key="2">
    <citation type="submission" date="2020-09" db="EMBL/GenBank/DDBJ databases">
        <authorList>
            <person name="Sun Q."/>
            <person name="Zhou Y."/>
        </authorList>
    </citation>
    <scope>NUCLEOTIDE SEQUENCE</scope>
    <source>
        <strain evidence="2">CGMCC 1.15448</strain>
    </source>
</reference>
<comment type="caution">
    <text evidence="2">The sequence shown here is derived from an EMBL/GenBank/DDBJ whole genome shotgun (WGS) entry which is preliminary data.</text>
</comment>
<evidence type="ECO:0000256" key="1">
    <source>
        <dbReference type="SAM" id="SignalP"/>
    </source>
</evidence>
<keyword evidence="3" id="KW-1185">Reference proteome</keyword>
<proteinExistence type="predicted"/>
<dbReference type="EMBL" id="BMJC01000001">
    <property type="protein sequence ID" value="GGA87480.1"/>
    <property type="molecule type" value="Genomic_DNA"/>
</dbReference>
<keyword evidence="1" id="KW-0732">Signal</keyword>
<feature type="signal peptide" evidence="1">
    <location>
        <begin position="1"/>
        <end position="23"/>
    </location>
</feature>
<dbReference type="AlphaFoldDB" id="A0A8J2XRM7"/>
<dbReference type="InterPro" id="IPR037107">
    <property type="entry name" value="Put_OMP_sf"/>
</dbReference>
<dbReference type="InterPro" id="IPR018707">
    <property type="entry name" value="LpxR"/>
</dbReference>
<reference evidence="2" key="1">
    <citation type="journal article" date="2014" name="Int. J. Syst. Evol. Microbiol.">
        <title>Complete genome sequence of Corynebacterium casei LMG S-19264T (=DSM 44701T), isolated from a smear-ripened cheese.</title>
        <authorList>
            <consortium name="US DOE Joint Genome Institute (JGI-PGF)"/>
            <person name="Walter F."/>
            <person name="Albersmeier A."/>
            <person name="Kalinowski J."/>
            <person name="Ruckert C."/>
        </authorList>
    </citation>
    <scope>NUCLEOTIDE SEQUENCE</scope>
    <source>
        <strain evidence="2">CGMCC 1.15448</strain>
    </source>
</reference>